<evidence type="ECO:0000313" key="2">
    <source>
        <dbReference type="Proteomes" id="UP000595140"/>
    </source>
</evidence>
<keyword evidence="2" id="KW-1185">Reference proteome</keyword>
<sequence length="14" mass="1442">MGSSSRNLYAGIGE</sequence>
<feature type="non-terminal residue" evidence="1">
    <location>
        <position position="14"/>
    </location>
</feature>
<dbReference type="EMBL" id="OOIL02002779">
    <property type="protein sequence ID" value="VFQ84550.1"/>
    <property type="molecule type" value="Genomic_DNA"/>
</dbReference>
<gene>
    <name evidence="1" type="ORF">CCAM_LOCUS26326</name>
</gene>
<dbReference type="Proteomes" id="UP000595140">
    <property type="component" value="Unassembled WGS sequence"/>
</dbReference>
<evidence type="ECO:0000313" key="1">
    <source>
        <dbReference type="EMBL" id="VFQ84550.1"/>
    </source>
</evidence>
<protein>
    <submittedName>
        <fullName evidence="1">Uncharacterized protein</fullName>
    </submittedName>
</protein>
<organism evidence="1 2">
    <name type="scientific">Cuscuta campestris</name>
    <dbReference type="NCBI Taxonomy" id="132261"/>
    <lineage>
        <taxon>Eukaryota</taxon>
        <taxon>Viridiplantae</taxon>
        <taxon>Streptophyta</taxon>
        <taxon>Embryophyta</taxon>
        <taxon>Tracheophyta</taxon>
        <taxon>Spermatophyta</taxon>
        <taxon>Magnoliopsida</taxon>
        <taxon>eudicotyledons</taxon>
        <taxon>Gunneridae</taxon>
        <taxon>Pentapetalae</taxon>
        <taxon>asterids</taxon>
        <taxon>lamiids</taxon>
        <taxon>Solanales</taxon>
        <taxon>Convolvulaceae</taxon>
        <taxon>Cuscuteae</taxon>
        <taxon>Cuscuta</taxon>
        <taxon>Cuscuta subgen. Grammica</taxon>
        <taxon>Cuscuta sect. Cleistogrammica</taxon>
    </lineage>
</organism>
<reference evidence="1 2" key="1">
    <citation type="submission" date="2018-04" db="EMBL/GenBank/DDBJ databases">
        <authorList>
            <person name="Vogel A."/>
        </authorList>
    </citation>
    <scope>NUCLEOTIDE SEQUENCE [LARGE SCALE GENOMIC DNA]</scope>
</reference>
<accession>A0A484M6S2</accession>
<proteinExistence type="predicted"/>
<name>A0A484M6S2_9ASTE</name>